<dbReference type="Pfam" id="PF03102">
    <property type="entry name" value="NeuB"/>
    <property type="match status" value="1"/>
</dbReference>
<dbReference type="RefSeq" id="WP_146596310.1">
    <property type="nucleotide sequence ID" value="NZ_SJPT01000007.1"/>
</dbReference>
<dbReference type="PANTHER" id="PTHR42966">
    <property type="entry name" value="N-ACETYLNEURAMINATE SYNTHASE"/>
    <property type="match status" value="1"/>
</dbReference>
<dbReference type="InterPro" id="IPR013132">
    <property type="entry name" value="PseI/NeuA/B-like_N"/>
</dbReference>
<comment type="caution">
    <text evidence="2">The sequence shown here is derived from an EMBL/GenBank/DDBJ whole genome shotgun (WGS) entry which is preliminary data.</text>
</comment>
<dbReference type="AlphaFoldDB" id="A0A5C6CEI5"/>
<dbReference type="OrthoDB" id="9814210at2"/>
<dbReference type="EC" id="2.5.1.101" evidence="2"/>
<evidence type="ECO:0000313" key="2">
    <source>
        <dbReference type="EMBL" id="TWU21219.1"/>
    </source>
</evidence>
<reference evidence="2 3" key="1">
    <citation type="submission" date="2019-02" db="EMBL/GenBank/DDBJ databases">
        <title>Deep-cultivation of Planctomycetes and their phenomic and genomic characterization uncovers novel biology.</title>
        <authorList>
            <person name="Wiegand S."/>
            <person name="Jogler M."/>
            <person name="Boedeker C."/>
            <person name="Pinto D."/>
            <person name="Vollmers J."/>
            <person name="Rivas-Marin E."/>
            <person name="Kohn T."/>
            <person name="Peeters S.H."/>
            <person name="Heuer A."/>
            <person name="Rast P."/>
            <person name="Oberbeckmann S."/>
            <person name="Bunk B."/>
            <person name="Jeske O."/>
            <person name="Meyerdierks A."/>
            <person name="Storesund J.E."/>
            <person name="Kallscheuer N."/>
            <person name="Luecker S."/>
            <person name="Lage O.M."/>
            <person name="Pohl T."/>
            <person name="Merkel B.J."/>
            <person name="Hornburger P."/>
            <person name="Mueller R.-W."/>
            <person name="Bruemmer F."/>
            <person name="Labrenz M."/>
            <person name="Spormann A.M."/>
            <person name="Op Den Camp H."/>
            <person name="Overmann J."/>
            <person name="Amann R."/>
            <person name="Jetten M.S.M."/>
            <person name="Mascher T."/>
            <person name="Medema M.H."/>
            <person name="Devos D.P."/>
            <person name="Kaster A.-K."/>
            <person name="Ovreas L."/>
            <person name="Rohde M."/>
            <person name="Galperin M.Y."/>
            <person name="Jogler C."/>
        </authorList>
    </citation>
    <scope>NUCLEOTIDE SEQUENCE [LARGE SCALE GENOMIC DNA]</scope>
    <source>
        <strain evidence="2 3">Pla52o</strain>
    </source>
</reference>
<dbReference type="Proteomes" id="UP000316304">
    <property type="component" value="Unassembled WGS sequence"/>
</dbReference>
<sequence length="302" mass="34469">MTDLQTIQAIPPKVIAEIGCNHKGDMSIAKEMIHVAAYFCKVDVIKFQKRNPVELLSGEEYNQPHPNLMHSYGDTYGKHREFLEFSVEQHRQLKEWCDETGVAYSTSVWDMTSAREITALNPCLIKIPSACNLCFDMLSYLCENYDGEIHLSFGMTSRSEEHEIVEFFESKQASKRLVLYSCTSGYPVTFEDICLYEISRLRAEFGDRVKAIGFSGHHLGVAADVAAMTLGAQWIERHFTLDRTWKGTDHAASLEPDGMRRLVRDVRNVSKALAYKQDELLECEQEQRVKLKRTATRTNAAR</sequence>
<dbReference type="Gene3D" id="3.20.20.70">
    <property type="entry name" value="Aldolase class I"/>
    <property type="match status" value="1"/>
</dbReference>
<keyword evidence="3" id="KW-1185">Reference proteome</keyword>
<evidence type="ECO:0000259" key="1">
    <source>
        <dbReference type="Pfam" id="PF03102"/>
    </source>
</evidence>
<dbReference type="SUPFAM" id="SSF51569">
    <property type="entry name" value="Aldolase"/>
    <property type="match status" value="1"/>
</dbReference>
<dbReference type="InterPro" id="IPR051690">
    <property type="entry name" value="PseI-like"/>
</dbReference>
<feature type="domain" description="PseI/NeuA/B-like" evidence="1">
    <location>
        <begin position="32"/>
        <end position="276"/>
    </location>
</feature>
<protein>
    <submittedName>
        <fullName evidence="2">N,N'-diacetyllegionaminic acid synthase</fullName>
        <ecNumber evidence="2">2.5.1.101</ecNumber>
    </submittedName>
</protein>
<dbReference type="InterPro" id="IPR013785">
    <property type="entry name" value="Aldolase_TIM"/>
</dbReference>
<dbReference type="EMBL" id="SJPT01000007">
    <property type="protein sequence ID" value="TWU21219.1"/>
    <property type="molecule type" value="Genomic_DNA"/>
</dbReference>
<organism evidence="2 3">
    <name type="scientific">Novipirellula galeiformis</name>
    <dbReference type="NCBI Taxonomy" id="2528004"/>
    <lineage>
        <taxon>Bacteria</taxon>
        <taxon>Pseudomonadati</taxon>
        <taxon>Planctomycetota</taxon>
        <taxon>Planctomycetia</taxon>
        <taxon>Pirellulales</taxon>
        <taxon>Pirellulaceae</taxon>
        <taxon>Novipirellula</taxon>
    </lineage>
</organism>
<dbReference type="GO" id="GO:0047444">
    <property type="term" value="F:N-acylneuraminate-9-phosphate synthase activity"/>
    <property type="evidence" value="ECO:0007669"/>
    <property type="project" value="TreeGrafter"/>
</dbReference>
<dbReference type="GO" id="GO:0016051">
    <property type="term" value="P:carbohydrate biosynthetic process"/>
    <property type="evidence" value="ECO:0007669"/>
    <property type="project" value="InterPro"/>
</dbReference>
<name>A0A5C6CEI5_9BACT</name>
<keyword evidence="2" id="KW-0808">Transferase</keyword>
<gene>
    <name evidence="2" type="primary">legI_2</name>
    <name evidence="2" type="ORF">Pla52o_42530</name>
</gene>
<proteinExistence type="predicted"/>
<evidence type="ECO:0000313" key="3">
    <source>
        <dbReference type="Proteomes" id="UP000316304"/>
    </source>
</evidence>
<accession>A0A5C6CEI5</accession>
<dbReference type="PANTHER" id="PTHR42966:SF1">
    <property type="entry name" value="SIALIC ACID SYNTHASE"/>
    <property type="match status" value="1"/>
</dbReference>